<feature type="transmembrane region" description="Helical" evidence="7">
    <location>
        <begin position="184"/>
        <end position="207"/>
    </location>
</feature>
<evidence type="ECO:0000256" key="3">
    <source>
        <dbReference type="ARBA" id="ARBA00022692"/>
    </source>
</evidence>
<evidence type="ECO:0000256" key="4">
    <source>
        <dbReference type="ARBA" id="ARBA00022989"/>
    </source>
</evidence>
<comment type="subcellular location">
    <subcellularLocation>
        <location evidence="1">Membrane</location>
        <topology evidence="1">Multi-pass membrane protein</topology>
    </subcellularLocation>
</comment>
<dbReference type="Pfam" id="PF00474">
    <property type="entry name" value="SSF"/>
    <property type="match status" value="1"/>
</dbReference>
<dbReference type="AlphaFoldDB" id="A0A8S4A443"/>
<keyword evidence="3 7" id="KW-0812">Transmembrane</keyword>
<organism evidence="8 9">
    <name type="scientific">Candidula unifasciata</name>
    <dbReference type="NCBI Taxonomy" id="100452"/>
    <lineage>
        <taxon>Eukaryota</taxon>
        <taxon>Metazoa</taxon>
        <taxon>Spiralia</taxon>
        <taxon>Lophotrochozoa</taxon>
        <taxon>Mollusca</taxon>
        <taxon>Gastropoda</taxon>
        <taxon>Heterobranchia</taxon>
        <taxon>Euthyneura</taxon>
        <taxon>Panpulmonata</taxon>
        <taxon>Eupulmonata</taxon>
        <taxon>Stylommatophora</taxon>
        <taxon>Helicina</taxon>
        <taxon>Helicoidea</taxon>
        <taxon>Geomitridae</taxon>
        <taxon>Candidula</taxon>
    </lineage>
</organism>
<feature type="transmembrane region" description="Helical" evidence="7">
    <location>
        <begin position="78"/>
        <end position="99"/>
    </location>
</feature>
<feature type="transmembrane region" description="Helical" evidence="7">
    <location>
        <begin position="315"/>
        <end position="335"/>
    </location>
</feature>
<evidence type="ECO:0000256" key="1">
    <source>
        <dbReference type="ARBA" id="ARBA00004141"/>
    </source>
</evidence>
<protein>
    <recommendedName>
        <fullName evidence="10">Sodium/glucose cotransporter</fullName>
    </recommendedName>
</protein>
<feature type="non-terminal residue" evidence="8">
    <location>
        <position position="336"/>
    </location>
</feature>
<reference evidence="8" key="1">
    <citation type="submission" date="2021-04" db="EMBL/GenBank/DDBJ databases">
        <authorList>
            <consortium name="Molecular Ecology Group"/>
        </authorList>
    </citation>
    <scope>NUCLEOTIDE SEQUENCE</scope>
</reference>
<evidence type="ECO:0000256" key="6">
    <source>
        <dbReference type="RuleBase" id="RU362091"/>
    </source>
</evidence>
<evidence type="ECO:0000313" key="8">
    <source>
        <dbReference type="EMBL" id="CAG5136529.1"/>
    </source>
</evidence>
<dbReference type="InterPro" id="IPR001734">
    <property type="entry name" value="Na/solute_symporter"/>
</dbReference>
<evidence type="ECO:0000256" key="7">
    <source>
        <dbReference type="SAM" id="Phobius"/>
    </source>
</evidence>
<evidence type="ECO:0000256" key="2">
    <source>
        <dbReference type="ARBA" id="ARBA00006434"/>
    </source>
</evidence>
<evidence type="ECO:0000313" key="9">
    <source>
        <dbReference type="Proteomes" id="UP000678393"/>
    </source>
</evidence>
<comment type="caution">
    <text evidence="8">The sequence shown here is derived from an EMBL/GenBank/DDBJ whole genome shotgun (WGS) entry which is preliminary data.</text>
</comment>
<dbReference type="GO" id="GO:0005886">
    <property type="term" value="C:plasma membrane"/>
    <property type="evidence" value="ECO:0007669"/>
    <property type="project" value="TreeGrafter"/>
</dbReference>
<feature type="transmembrane region" description="Helical" evidence="7">
    <location>
        <begin position="111"/>
        <end position="133"/>
    </location>
</feature>
<evidence type="ECO:0000256" key="5">
    <source>
        <dbReference type="ARBA" id="ARBA00023136"/>
    </source>
</evidence>
<dbReference type="OrthoDB" id="6132759at2759"/>
<comment type="similarity">
    <text evidence="2 6">Belongs to the sodium:solute symporter (SSF) (TC 2.A.21) family.</text>
</comment>
<dbReference type="InterPro" id="IPR038377">
    <property type="entry name" value="Na/Glc_symporter_sf"/>
</dbReference>
<accession>A0A8S4A443</accession>
<dbReference type="EMBL" id="CAJHNH020008542">
    <property type="protein sequence ID" value="CAG5136529.1"/>
    <property type="molecule type" value="Genomic_DNA"/>
</dbReference>
<dbReference type="PANTHER" id="PTHR11819">
    <property type="entry name" value="SOLUTE CARRIER FAMILY 5"/>
    <property type="match status" value="1"/>
</dbReference>
<proteinExistence type="inferred from homology"/>
<dbReference type="PANTHER" id="PTHR11819:SF195">
    <property type="entry name" value="SODIUM_GLUCOSE COTRANSPORTER 4"/>
    <property type="match status" value="1"/>
</dbReference>
<evidence type="ECO:0008006" key="10">
    <source>
        <dbReference type="Google" id="ProtNLM"/>
    </source>
</evidence>
<feature type="transmembrane region" description="Helical" evidence="7">
    <location>
        <begin position="140"/>
        <end position="158"/>
    </location>
</feature>
<gene>
    <name evidence="8" type="ORF">CUNI_LOCUS22087</name>
</gene>
<name>A0A8S4A443_9EUPU</name>
<keyword evidence="9" id="KW-1185">Reference proteome</keyword>
<sequence>RIACVDPAVCQAVCKQNSCADIAFPTLMLELMPVGVRGLMLSVMMSALISSLTSIFNSSSTIFTIDIWRRVRKNATEVELMIVGRMCVLALVAVGIVWIPVLQSVTNLVNYTQGVTSFLAPPICAVYVLAIFWKRTNEKGAFWGLMIGLCVGLIRFGWEYSYKNYPCGEQYKDQKPDIISKIHYLHFGILLFVIVVAATVAISLLTAPIDDVHLERLTYWDRFSTKQRIDISEVEEEEKPVAKSVEDCEAYQDRGIYYIRFSMFLGSDTLSWYKTAFQWICGIEKMSKEHHMTDAEMRAIEEKHTSIYESMTGRWVLNINAILLVTVASFVIGFFA</sequence>
<keyword evidence="5 7" id="KW-0472">Membrane</keyword>
<dbReference type="PROSITE" id="PS50283">
    <property type="entry name" value="NA_SOLUT_SYMP_3"/>
    <property type="match status" value="1"/>
</dbReference>
<dbReference type="GO" id="GO:0005412">
    <property type="term" value="F:D-glucose:sodium symporter activity"/>
    <property type="evidence" value="ECO:0007669"/>
    <property type="project" value="TreeGrafter"/>
</dbReference>
<feature type="transmembrane region" description="Helical" evidence="7">
    <location>
        <begin position="34"/>
        <end position="57"/>
    </location>
</feature>
<keyword evidence="4 7" id="KW-1133">Transmembrane helix</keyword>
<dbReference type="Proteomes" id="UP000678393">
    <property type="component" value="Unassembled WGS sequence"/>
</dbReference>
<dbReference type="Gene3D" id="1.20.1730.10">
    <property type="entry name" value="Sodium/glucose cotransporter"/>
    <property type="match status" value="1"/>
</dbReference>